<protein>
    <submittedName>
        <fullName evidence="1">Uncharacterized protein</fullName>
    </submittedName>
</protein>
<gene>
    <name evidence="1" type="ORF">GGC33_11455</name>
</gene>
<dbReference type="Proteomes" id="UP000437131">
    <property type="component" value="Unassembled WGS sequence"/>
</dbReference>
<sequence>MTKLVVLNLGAGNLNDGFPHIIARLRANQGTIEQQFVGSLPPAPELENLNHQWQSLYYALHQRFDVAKRRLRLFEVETQEMTNVSVVTFQELCQEIEIKFNLWLDSSSFSKIDRKLRTKLDPNEEIQIIIETSDRTLHRFPWHLWHFLEDYQQAEIGLSNPEYSPINLEKKPRNKLRILTVLGHSEGINIKADKTLIEQINNAEIEFLVEPK</sequence>
<organism evidence="1 2">
    <name type="scientific">Cyanobacterium aponinum 0216</name>
    <dbReference type="NCBI Taxonomy" id="2676140"/>
    <lineage>
        <taxon>Bacteria</taxon>
        <taxon>Bacillati</taxon>
        <taxon>Cyanobacteriota</taxon>
        <taxon>Cyanophyceae</taxon>
        <taxon>Oscillatoriophycideae</taxon>
        <taxon>Chroococcales</taxon>
        <taxon>Geminocystaceae</taxon>
        <taxon>Cyanobacterium</taxon>
    </lineage>
</organism>
<accession>A0A844GSS7</accession>
<dbReference type="RefSeq" id="WP_155084095.1">
    <property type="nucleotide sequence ID" value="NZ_WMIA01000014.1"/>
</dbReference>
<evidence type="ECO:0000313" key="1">
    <source>
        <dbReference type="EMBL" id="MTF39537.1"/>
    </source>
</evidence>
<evidence type="ECO:0000313" key="2">
    <source>
        <dbReference type="Proteomes" id="UP000437131"/>
    </source>
</evidence>
<reference evidence="1 2" key="1">
    <citation type="submission" date="2019-11" db="EMBL/GenBank/DDBJ databases">
        <title>Isolation of a new High Light Tolerant Cyanobacteria.</title>
        <authorList>
            <person name="Dobson Z."/>
            <person name="Vaughn N."/>
            <person name="Vaughn M."/>
            <person name="Fromme P."/>
            <person name="Mazor Y."/>
        </authorList>
    </citation>
    <scope>NUCLEOTIDE SEQUENCE [LARGE SCALE GENOMIC DNA]</scope>
    <source>
        <strain evidence="1 2">0216</strain>
    </source>
</reference>
<proteinExistence type="predicted"/>
<comment type="caution">
    <text evidence="1">The sequence shown here is derived from an EMBL/GenBank/DDBJ whole genome shotgun (WGS) entry which is preliminary data.</text>
</comment>
<dbReference type="EMBL" id="WMIA01000014">
    <property type="protein sequence ID" value="MTF39537.1"/>
    <property type="molecule type" value="Genomic_DNA"/>
</dbReference>
<name>A0A844GSS7_9CHRO</name>
<dbReference type="AlphaFoldDB" id="A0A844GSS7"/>